<proteinExistence type="predicted"/>
<organism evidence="1">
    <name type="scientific">bioreactor metagenome</name>
    <dbReference type="NCBI Taxonomy" id="1076179"/>
    <lineage>
        <taxon>unclassified sequences</taxon>
        <taxon>metagenomes</taxon>
        <taxon>ecological metagenomes</taxon>
    </lineage>
</organism>
<accession>A0A645B7B2</accession>
<evidence type="ECO:0000313" key="1">
    <source>
        <dbReference type="EMBL" id="MPM60938.1"/>
    </source>
</evidence>
<gene>
    <name evidence="1" type="ORF">SDC9_107792</name>
</gene>
<name>A0A645B7B2_9ZZZZ</name>
<sequence>MKTKRNPINPVTINPLDFDFNLHKGRFVKMNTVNGIQYGTLMSFIDNMITLKSLSKNRIPAISQFDYSEVQTIILN</sequence>
<dbReference type="EMBL" id="VSSQ01018066">
    <property type="protein sequence ID" value="MPM60938.1"/>
    <property type="molecule type" value="Genomic_DNA"/>
</dbReference>
<reference evidence="1" key="1">
    <citation type="submission" date="2019-08" db="EMBL/GenBank/DDBJ databases">
        <authorList>
            <person name="Kucharzyk K."/>
            <person name="Murdoch R.W."/>
            <person name="Higgins S."/>
            <person name="Loffler F."/>
        </authorList>
    </citation>
    <scope>NUCLEOTIDE SEQUENCE</scope>
</reference>
<comment type="caution">
    <text evidence="1">The sequence shown here is derived from an EMBL/GenBank/DDBJ whole genome shotgun (WGS) entry which is preliminary data.</text>
</comment>
<protein>
    <submittedName>
        <fullName evidence="1">Uncharacterized protein</fullName>
    </submittedName>
</protein>
<dbReference type="AlphaFoldDB" id="A0A645B7B2"/>